<accession>E2AGZ6</accession>
<organism evidence="2">
    <name type="scientific">Camponotus floridanus</name>
    <name type="common">Florida carpenter ant</name>
    <dbReference type="NCBI Taxonomy" id="104421"/>
    <lineage>
        <taxon>Eukaryota</taxon>
        <taxon>Metazoa</taxon>
        <taxon>Ecdysozoa</taxon>
        <taxon>Arthropoda</taxon>
        <taxon>Hexapoda</taxon>
        <taxon>Insecta</taxon>
        <taxon>Pterygota</taxon>
        <taxon>Neoptera</taxon>
        <taxon>Endopterygota</taxon>
        <taxon>Hymenoptera</taxon>
        <taxon>Apocrita</taxon>
        <taxon>Aculeata</taxon>
        <taxon>Formicoidea</taxon>
        <taxon>Formicidae</taxon>
        <taxon>Formicinae</taxon>
        <taxon>Camponotus</taxon>
    </lineage>
</organism>
<feature type="non-terminal residue" evidence="1">
    <location>
        <position position="1"/>
    </location>
</feature>
<feature type="non-terminal residue" evidence="1">
    <location>
        <position position="30"/>
    </location>
</feature>
<proteinExistence type="predicted"/>
<evidence type="ECO:0000313" key="1">
    <source>
        <dbReference type="EMBL" id="EFN67293.1"/>
    </source>
</evidence>
<dbReference type="Proteomes" id="UP000000311">
    <property type="component" value="Unassembled WGS sequence"/>
</dbReference>
<gene>
    <name evidence="1" type="ORF">EAG_00147</name>
</gene>
<dbReference type="InParanoid" id="E2AGZ6"/>
<reference evidence="1 2" key="1">
    <citation type="journal article" date="2010" name="Science">
        <title>Genomic comparison of the ants Camponotus floridanus and Harpegnathos saltator.</title>
        <authorList>
            <person name="Bonasio R."/>
            <person name="Zhang G."/>
            <person name="Ye C."/>
            <person name="Mutti N.S."/>
            <person name="Fang X."/>
            <person name="Qin N."/>
            <person name="Donahue G."/>
            <person name="Yang P."/>
            <person name="Li Q."/>
            <person name="Li C."/>
            <person name="Zhang P."/>
            <person name="Huang Z."/>
            <person name="Berger S.L."/>
            <person name="Reinberg D."/>
            <person name="Wang J."/>
            <person name="Liebig J."/>
        </authorList>
    </citation>
    <scope>NUCLEOTIDE SEQUENCE [LARGE SCALE GENOMIC DNA]</scope>
    <source>
        <strain evidence="2">C129</strain>
    </source>
</reference>
<evidence type="ECO:0000313" key="2">
    <source>
        <dbReference type="Proteomes" id="UP000000311"/>
    </source>
</evidence>
<dbReference type="EMBL" id="GL439435">
    <property type="protein sequence ID" value="EFN67293.1"/>
    <property type="molecule type" value="Genomic_DNA"/>
</dbReference>
<dbReference type="AlphaFoldDB" id="E2AGZ6"/>
<name>E2AGZ6_CAMFO</name>
<protein>
    <submittedName>
        <fullName evidence="1">Uncharacterized protein</fullName>
    </submittedName>
</protein>
<sequence length="30" mass="3809">HAFDWDNVRILDKENFYYKRLVSEMIHIKK</sequence>
<keyword evidence="2" id="KW-1185">Reference proteome</keyword>